<protein>
    <submittedName>
        <fullName evidence="2">DUF4421 domain-containing protein</fullName>
    </submittedName>
</protein>
<dbReference type="Pfam" id="PF14391">
    <property type="entry name" value="DUF4421"/>
    <property type="match status" value="1"/>
</dbReference>
<sequence>MDFKKNFFIGFCILLSTFAFSQNDTLYQEVTQKYDTTYRVNYANKMICKLNIDSDINNIYIRKVREKSENKFIPNEIFKLRFSFDYRFLGITVSFSPSFFPGNNDNSIKGNTLILDLGFKFFYSDRLRQEIIYKNVQGYYLVSPENDELIEAYPHMKVNTYGGKTFFIVNRNFSYRAYESQTERQMRSVGSFIPSVYYAYNTLETNAENTTKLFIDKIYSYDLILQAGYMYNLVLDKKWFATAGFHPGIGYNHSKNFYQNNQSNLELEQKSQGINFNIDANLALGFNNSNFFSGVKANYRNFNYINELNTEFINTRIGIDFFIGYRFKESKPIKKVFEKIEKQLDRLPI</sequence>
<keyword evidence="3" id="KW-1185">Reference proteome</keyword>
<organism evidence="2 3">
    <name type="scientific">Flavobacterium cerinum</name>
    <dbReference type="NCBI Taxonomy" id="2502784"/>
    <lineage>
        <taxon>Bacteria</taxon>
        <taxon>Pseudomonadati</taxon>
        <taxon>Bacteroidota</taxon>
        <taxon>Flavobacteriia</taxon>
        <taxon>Flavobacteriales</taxon>
        <taxon>Flavobacteriaceae</taxon>
        <taxon>Flavobacterium</taxon>
    </lineage>
</organism>
<reference evidence="2" key="1">
    <citation type="submission" date="2022-07" db="EMBL/GenBank/DDBJ databases">
        <title>Isolation, identification, and degradation of a PFOSA degrading strain from sewage treatment plant.</title>
        <authorList>
            <person name="Zhang L."/>
            <person name="Huo Y."/>
        </authorList>
    </citation>
    <scope>NUCLEOTIDE SEQUENCE</scope>
    <source>
        <strain evidence="2">C1</strain>
    </source>
</reference>
<name>A0ABY5IXV2_9FLAO</name>
<keyword evidence="1" id="KW-0732">Signal</keyword>
<evidence type="ECO:0000256" key="1">
    <source>
        <dbReference type="SAM" id="SignalP"/>
    </source>
</evidence>
<dbReference type="RefSeq" id="WP_256551850.1">
    <property type="nucleotide sequence ID" value="NZ_CP101751.1"/>
</dbReference>
<evidence type="ECO:0000313" key="3">
    <source>
        <dbReference type="Proteomes" id="UP001059844"/>
    </source>
</evidence>
<feature type="chain" id="PRO_5046447109" evidence="1">
    <location>
        <begin position="22"/>
        <end position="349"/>
    </location>
</feature>
<evidence type="ECO:0000313" key="2">
    <source>
        <dbReference type="EMBL" id="UUC46174.1"/>
    </source>
</evidence>
<gene>
    <name evidence="2" type="ORF">NOX80_02970</name>
</gene>
<feature type="signal peptide" evidence="1">
    <location>
        <begin position="1"/>
        <end position="21"/>
    </location>
</feature>
<dbReference type="InterPro" id="IPR025535">
    <property type="entry name" value="DUF4421"/>
</dbReference>
<accession>A0ABY5IXV2</accession>
<proteinExistence type="predicted"/>
<dbReference type="Proteomes" id="UP001059844">
    <property type="component" value="Chromosome"/>
</dbReference>
<dbReference type="EMBL" id="CP101751">
    <property type="protein sequence ID" value="UUC46174.1"/>
    <property type="molecule type" value="Genomic_DNA"/>
</dbReference>